<proteinExistence type="predicted"/>
<evidence type="ECO:0000313" key="2">
    <source>
        <dbReference type="EMBL" id="MFC7581384.1"/>
    </source>
</evidence>
<dbReference type="Pfam" id="PF02065">
    <property type="entry name" value="Melibiase"/>
    <property type="match status" value="1"/>
</dbReference>
<name>A0ABW2SMN3_9ACTO</name>
<evidence type="ECO:0000313" key="3">
    <source>
        <dbReference type="Proteomes" id="UP001596527"/>
    </source>
</evidence>
<feature type="region of interest" description="Disordered" evidence="1">
    <location>
        <begin position="184"/>
        <end position="224"/>
    </location>
</feature>
<dbReference type="GO" id="GO:0004557">
    <property type="term" value="F:alpha-galactosidase activity"/>
    <property type="evidence" value="ECO:0007669"/>
    <property type="project" value="UniProtKB-EC"/>
</dbReference>
<protein>
    <submittedName>
        <fullName evidence="2">Alpha-galactosidase</fullName>
        <ecNumber evidence="2">3.2.1.22</ecNumber>
    </submittedName>
</protein>
<dbReference type="InterPro" id="IPR013785">
    <property type="entry name" value="Aldolase_TIM"/>
</dbReference>
<dbReference type="RefSeq" id="WP_380974655.1">
    <property type="nucleotide sequence ID" value="NZ_JBHTEF010000001.1"/>
</dbReference>
<dbReference type="EC" id="3.2.1.22" evidence="2"/>
<dbReference type="Proteomes" id="UP001596527">
    <property type="component" value="Unassembled WGS sequence"/>
</dbReference>
<dbReference type="Gene3D" id="3.20.20.70">
    <property type="entry name" value="Aldolase class I"/>
    <property type="match status" value="1"/>
</dbReference>
<keyword evidence="2" id="KW-0378">Hydrolase</keyword>
<accession>A0ABW2SMN3</accession>
<keyword evidence="3" id="KW-1185">Reference proteome</keyword>
<dbReference type="EMBL" id="JBHTEF010000001">
    <property type="protein sequence ID" value="MFC7581384.1"/>
    <property type="molecule type" value="Genomic_DNA"/>
</dbReference>
<comment type="caution">
    <text evidence="2">The sequence shown here is derived from an EMBL/GenBank/DDBJ whole genome shotgun (WGS) entry which is preliminary data.</text>
</comment>
<dbReference type="InterPro" id="IPR017853">
    <property type="entry name" value="GH"/>
</dbReference>
<sequence length="224" mass="24839">MTLLIAGPSGFDFARGQVRAVREQCPGLEIESCASGGARGDLEILQRTQRVWASDRIDAIKRQDIQRWTSQLIPLEMIGAHIETGCSHTTGRRLPLPLRAATALFGHFGIEWDITEISQEEHRALLHSGRLVRRGAGWLGGVLWGVVSEDRAEALYALDILTRTPASPGSRSRSSRWRRSFWRSAGSVPQGRPRRVAGEVRGGRVHPRRPGGELVEAPDAQEQW</sequence>
<gene>
    <name evidence="2" type="ORF">ACFQWG_09290</name>
</gene>
<dbReference type="SUPFAM" id="SSF51445">
    <property type="entry name" value="(Trans)glycosidases"/>
    <property type="match status" value="1"/>
</dbReference>
<reference evidence="3" key="1">
    <citation type="journal article" date="2019" name="Int. J. Syst. Evol. Microbiol.">
        <title>The Global Catalogue of Microorganisms (GCM) 10K type strain sequencing project: providing services to taxonomists for standard genome sequencing and annotation.</title>
        <authorList>
            <consortium name="The Broad Institute Genomics Platform"/>
            <consortium name="The Broad Institute Genome Sequencing Center for Infectious Disease"/>
            <person name="Wu L."/>
            <person name="Ma J."/>
        </authorList>
    </citation>
    <scope>NUCLEOTIDE SEQUENCE [LARGE SCALE GENOMIC DNA]</scope>
    <source>
        <strain evidence="3">CCUG 56698</strain>
    </source>
</reference>
<organism evidence="2 3">
    <name type="scientific">Schaalia naturae</name>
    <dbReference type="NCBI Taxonomy" id="635203"/>
    <lineage>
        <taxon>Bacteria</taxon>
        <taxon>Bacillati</taxon>
        <taxon>Actinomycetota</taxon>
        <taxon>Actinomycetes</taxon>
        <taxon>Actinomycetales</taxon>
        <taxon>Actinomycetaceae</taxon>
        <taxon>Schaalia</taxon>
    </lineage>
</organism>
<keyword evidence="2" id="KW-0326">Glycosidase</keyword>
<evidence type="ECO:0000256" key="1">
    <source>
        <dbReference type="SAM" id="MobiDB-lite"/>
    </source>
</evidence>